<evidence type="ECO:0000256" key="20">
    <source>
        <dbReference type="PROSITE-ProRule" id="PRU00282"/>
    </source>
</evidence>
<dbReference type="AlphaFoldDB" id="B3MUR8"/>
<keyword evidence="4 20" id="KW-0812">Transmembrane</keyword>
<keyword evidence="6" id="KW-0999">Mitochondrion inner membrane</keyword>
<proteinExistence type="inferred from homology"/>
<dbReference type="STRING" id="7217.B3MUR8"/>
<gene>
    <name evidence="23" type="primary">Dana\GF22093</name>
    <name evidence="23" type="synonym">dana_GLEANR_608</name>
    <name evidence="23" type="ORF">GF22093</name>
</gene>
<evidence type="ECO:0000256" key="17">
    <source>
        <dbReference type="ARBA" id="ARBA00048581"/>
    </source>
</evidence>
<evidence type="ECO:0000256" key="11">
    <source>
        <dbReference type="ARBA" id="ARBA00039747"/>
    </source>
</evidence>
<feature type="transmembrane region" description="Helical" evidence="22">
    <location>
        <begin position="169"/>
        <end position="188"/>
    </location>
</feature>
<comment type="catalytic activity">
    <reaction evidence="14">
        <text>heptanedioate(in) + 2-oxoglutarate(out) = heptanedioate(out) + 2-oxoglutarate(in)</text>
        <dbReference type="Rhea" id="RHEA:71759"/>
        <dbReference type="ChEBI" id="CHEBI:16810"/>
        <dbReference type="ChEBI" id="CHEBI:36165"/>
    </reaction>
</comment>
<accession>B3MUR8</accession>
<evidence type="ECO:0000256" key="19">
    <source>
        <dbReference type="ARBA" id="ARBA00048998"/>
    </source>
</evidence>
<dbReference type="Gene3D" id="1.50.40.10">
    <property type="entry name" value="Mitochondrial carrier domain"/>
    <property type="match status" value="1"/>
</dbReference>
<dbReference type="PROSITE" id="PS50920">
    <property type="entry name" value="SOLCAR"/>
    <property type="match status" value="3"/>
</dbReference>
<sequence>MPSLPFEAPPRRQATFHFIAGGTAGFLEIISFHPLNVVKNRMQLQGDKPFQGELTYHGSLDAMAKMYRYEGLSAFWKGVVPPLCVETPKRGLKFLAYEAMTRHLKFGSPTPTPLIYAMTGAFVGALESILTNPFEVVKITQQAHRQQHLDSMRVVKYIIRKQGFGSEGLYRGLYALMARNAIFNFGYFGIYNSVTHSCNMSENPFEKFFLKCFLGMFASGVGCFLSIPFDVAKSRIQGPQPVKGEIKYRWTIETLKTTVREEGFRALLKGLAPSLLRSVPGGALLIVTYEYIYDILLDSFAK</sequence>
<evidence type="ECO:0000256" key="14">
    <source>
        <dbReference type="ARBA" id="ARBA00047537"/>
    </source>
</evidence>
<evidence type="ECO:0000256" key="18">
    <source>
        <dbReference type="ARBA" id="ARBA00048920"/>
    </source>
</evidence>
<dbReference type="Pfam" id="PF00153">
    <property type="entry name" value="Mito_carr"/>
    <property type="match status" value="3"/>
</dbReference>
<evidence type="ECO:0000313" key="24">
    <source>
        <dbReference type="Proteomes" id="UP000007801"/>
    </source>
</evidence>
<keyword evidence="8" id="KW-0496">Mitochondrion</keyword>
<evidence type="ECO:0000256" key="5">
    <source>
        <dbReference type="ARBA" id="ARBA00022737"/>
    </source>
</evidence>
<dbReference type="InterPro" id="IPR018108">
    <property type="entry name" value="MCP_transmembrane"/>
</dbReference>
<protein>
    <recommendedName>
        <fullName evidence="11">Mitochondrial 2-oxodicarboxylate carrier</fullName>
    </recommendedName>
    <alternativeName>
        <fullName evidence="12">Solute carrier family 25 member 21</fullName>
    </alternativeName>
</protein>
<comment type="catalytic activity">
    <reaction evidence="17">
        <text>2-oxoheptanedioate(in) + 2-oxoglutarate(out) = 2-oxoheptanedioate(out) + 2-oxoglutarate(in)</text>
        <dbReference type="Rhea" id="RHEA:71755"/>
        <dbReference type="ChEBI" id="CHEBI:16810"/>
        <dbReference type="ChEBI" id="CHEBI:72701"/>
    </reaction>
</comment>
<name>B3MUR8_DROAN</name>
<comment type="subcellular location">
    <subcellularLocation>
        <location evidence="1">Mitochondrion inner membrane</location>
        <topology evidence="1">Multi-pass membrane protein</topology>
    </subcellularLocation>
</comment>
<dbReference type="FunCoup" id="B3MUR8">
    <property type="interactions" value="12"/>
</dbReference>
<dbReference type="HOGENOM" id="CLU_015166_5_2_1"/>
<dbReference type="InterPro" id="IPR051752">
    <property type="entry name" value="Mito_2-oxodicarb_carrier"/>
</dbReference>
<evidence type="ECO:0000256" key="6">
    <source>
        <dbReference type="ARBA" id="ARBA00022792"/>
    </source>
</evidence>
<evidence type="ECO:0000256" key="15">
    <source>
        <dbReference type="ARBA" id="ARBA00048003"/>
    </source>
</evidence>
<evidence type="ECO:0000256" key="16">
    <source>
        <dbReference type="ARBA" id="ARBA00048303"/>
    </source>
</evidence>
<feature type="transmembrane region" description="Helical" evidence="22">
    <location>
        <begin position="208"/>
        <end position="227"/>
    </location>
</feature>
<dbReference type="SUPFAM" id="SSF103506">
    <property type="entry name" value="Mitochondrial carrier"/>
    <property type="match status" value="1"/>
</dbReference>
<dbReference type="KEGG" id="dan:6504762"/>
<feature type="repeat" description="Solcar" evidence="20">
    <location>
        <begin position="206"/>
        <end position="295"/>
    </location>
</feature>
<comment type="catalytic activity">
    <reaction evidence="16">
        <text>L-2-aminoadipate(in) + 2-oxoglutarate(out) = L-2-aminoadipate(out) + 2-oxoglutarate(in)</text>
        <dbReference type="Rhea" id="RHEA:71747"/>
        <dbReference type="ChEBI" id="CHEBI:16810"/>
        <dbReference type="ChEBI" id="CHEBI:58672"/>
    </reaction>
</comment>
<evidence type="ECO:0000256" key="13">
    <source>
        <dbReference type="ARBA" id="ARBA00046087"/>
    </source>
</evidence>
<comment type="catalytic activity">
    <reaction evidence="18">
        <text>glutarate(in) + 2-oxoglutarate(out) = glutarate(out) + 2-oxoglutarate(in)</text>
        <dbReference type="Rhea" id="RHEA:71751"/>
        <dbReference type="ChEBI" id="CHEBI:16810"/>
        <dbReference type="ChEBI" id="CHEBI:30921"/>
    </reaction>
</comment>
<comment type="similarity">
    <text evidence="2 21">Belongs to the mitochondrial carrier (TC 2.A.29) family.</text>
</comment>
<evidence type="ECO:0000256" key="9">
    <source>
        <dbReference type="ARBA" id="ARBA00023136"/>
    </source>
</evidence>
<evidence type="ECO:0000256" key="8">
    <source>
        <dbReference type="ARBA" id="ARBA00023128"/>
    </source>
</evidence>
<evidence type="ECO:0000256" key="3">
    <source>
        <dbReference type="ARBA" id="ARBA00022448"/>
    </source>
</evidence>
<dbReference type="GO" id="GO:0005743">
    <property type="term" value="C:mitochondrial inner membrane"/>
    <property type="evidence" value="ECO:0007669"/>
    <property type="project" value="UniProtKB-SubCell"/>
</dbReference>
<feature type="transmembrane region" description="Helical" evidence="22">
    <location>
        <begin position="14"/>
        <end position="35"/>
    </location>
</feature>
<evidence type="ECO:0000256" key="4">
    <source>
        <dbReference type="ARBA" id="ARBA00022692"/>
    </source>
</evidence>
<feature type="repeat" description="Solcar" evidence="20">
    <location>
        <begin position="12"/>
        <end position="103"/>
    </location>
</feature>
<evidence type="ECO:0000256" key="22">
    <source>
        <dbReference type="SAM" id="Phobius"/>
    </source>
</evidence>
<dbReference type="PhylomeDB" id="B3MUR8"/>
<dbReference type="Proteomes" id="UP000007801">
    <property type="component" value="Unassembled WGS sequence"/>
</dbReference>
<keyword evidence="24" id="KW-1185">Reference proteome</keyword>
<evidence type="ECO:0000256" key="2">
    <source>
        <dbReference type="ARBA" id="ARBA00006375"/>
    </source>
</evidence>
<reference evidence="23 24" key="1">
    <citation type="journal article" date="2007" name="Nature">
        <title>Evolution of genes and genomes on the Drosophila phylogeny.</title>
        <authorList>
            <consortium name="Drosophila 12 Genomes Consortium"/>
            <person name="Clark A.G."/>
            <person name="Eisen M.B."/>
            <person name="Smith D.R."/>
            <person name="Bergman C.M."/>
            <person name="Oliver B."/>
            <person name="Markow T.A."/>
            <person name="Kaufman T.C."/>
            <person name="Kellis M."/>
            <person name="Gelbart W."/>
            <person name="Iyer V.N."/>
            <person name="Pollard D.A."/>
            <person name="Sackton T.B."/>
            <person name="Larracuente A.M."/>
            <person name="Singh N.D."/>
            <person name="Abad J.P."/>
            <person name="Abt D.N."/>
            <person name="Adryan B."/>
            <person name="Aguade M."/>
            <person name="Akashi H."/>
            <person name="Anderson W.W."/>
            <person name="Aquadro C.F."/>
            <person name="Ardell D.H."/>
            <person name="Arguello R."/>
            <person name="Artieri C.G."/>
            <person name="Barbash D.A."/>
            <person name="Barker D."/>
            <person name="Barsanti P."/>
            <person name="Batterham P."/>
            <person name="Batzoglou S."/>
            <person name="Begun D."/>
            <person name="Bhutkar A."/>
            <person name="Blanco E."/>
            <person name="Bosak S.A."/>
            <person name="Bradley R.K."/>
            <person name="Brand A.D."/>
            <person name="Brent M.R."/>
            <person name="Brooks A.N."/>
            <person name="Brown R.H."/>
            <person name="Butlin R.K."/>
            <person name="Caggese C."/>
            <person name="Calvi B.R."/>
            <person name="Bernardo de Carvalho A."/>
            <person name="Caspi A."/>
            <person name="Castrezana S."/>
            <person name="Celniker S.E."/>
            <person name="Chang J.L."/>
            <person name="Chapple C."/>
            <person name="Chatterji S."/>
            <person name="Chinwalla A."/>
            <person name="Civetta A."/>
            <person name="Clifton S.W."/>
            <person name="Comeron J.M."/>
            <person name="Costello J.C."/>
            <person name="Coyne J.A."/>
            <person name="Daub J."/>
            <person name="David R.G."/>
            <person name="Delcher A.L."/>
            <person name="Delehaunty K."/>
            <person name="Do C.B."/>
            <person name="Ebling H."/>
            <person name="Edwards K."/>
            <person name="Eickbush T."/>
            <person name="Evans J.D."/>
            <person name="Filipski A."/>
            <person name="Findeiss S."/>
            <person name="Freyhult E."/>
            <person name="Fulton L."/>
            <person name="Fulton R."/>
            <person name="Garcia A.C."/>
            <person name="Gardiner A."/>
            <person name="Garfield D.A."/>
            <person name="Garvin B.E."/>
            <person name="Gibson G."/>
            <person name="Gilbert D."/>
            <person name="Gnerre S."/>
            <person name="Godfrey J."/>
            <person name="Good R."/>
            <person name="Gotea V."/>
            <person name="Gravely B."/>
            <person name="Greenberg A.J."/>
            <person name="Griffiths-Jones S."/>
            <person name="Gross S."/>
            <person name="Guigo R."/>
            <person name="Gustafson E.A."/>
            <person name="Haerty W."/>
            <person name="Hahn M.W."/>
            <person name="Halligan D.L."/>
            <person name="Halpern A.L."/>
            <person name="Halter G.M."/>
            <person name="Han M.V."/>
            <person name="Heger A."/>
            <person name="Hillier L."/>
            <person name="Hinrichs A.S."/>
            <person name="Holmes I."/>
            <person name="Hoskins R.A."/>
            <person name="Hubisz M.J."/>
            <person name="Hultmark D."/>
            <person name="Huntley M.A."/>
            <person name="Jaffe D.B."/>
            <person name="Jagadeeshan S."/>
            <person name="Jeck W.R."/>
            <person name="Johnson J."/>
            <person name="Jones C.D."/>
            <person name="Jordan W.C."/>
            <person name="Karpen G.H."/>
            <person name="Kataoka E."/>
            <person name="Keightley P.D."/>
            <person name="Kheradpour P."/>
            <person name="Kirkness E.F."/>
            <person name="Koerich L.B."/>
            <person name="Kristiansen K."/>
            <person name="Kudrna D."/>
            <person name="Kulathinal R.J."/>
            <person name="Kumar S."/>
            <person name="Kwok R."/>
            <person name="Lander E."/>
            <person name="Langley C.H."/>
            <person name="Lapoint R."/>
            <person name="Lazzaro B.P."/>
            <person name="Lee S.J."/>
            <person name="Levesque L."/>
            <person name="Li R."/>
            <person name="Lin C.F."/>
            <person name="Lin M.F."/>
            <person name="Lindblad-Toh K."/>
            <person name="Llopart A."/>
            <person name="Long M."/>
            <person name="Low L."/>
            <person name="Lozovsky E."/>
            <person name="Lu J."/>
            <person name="Luo M."/>
            <person name="Machado C.A."/>
            <person name="Makalowski W."/>
            <person name="Marzo M."/>
            <person name="Matsuda M."/>
            <person name="Matzkin L."/>
            <person name="McAllister B."/>
            <person name="McBride C.S."/>
            <person name="McKernan B."/>
            <person name="McKernan K."/>
            <person name="Mendez-Lago M."/>
            <person name="Minx P."/>
            <person name="Mollenhauer M.U."/>
            <person name="Montooth K."/>
            <person name="Mount S.M."/>
            <person name="Mu X."/>
            <person name="Myers E."/>
            <person name="Negre B."/>
            <person name="Newfeld S."/>
            <person name="Nielsen R."/>
            <person name="Noor M.A."/>
            <person name="O'Grady P."/>
            <person name="Pachter L."/>
            <person name="Papaceit M."/>
            <person name="Parisi M.J."/>
            <person name="Parisi M."/>
            <person name="Parts L."/>
            <person name="Pedersen J.S."/>
            <person name="Pesole G."/>
            <person name="Phillippy A.M."/>
            <person name="Ponting C.P."/>
            <person name="Pop M."/>
            <person name="Porcelli D."/>
            <person name="Powell J.R."/>
            <person name="Prohaska S."/>
            <person name="Pruitt K."/>
            <person name="Puig M."/>
            <person name="Quesneville H."/>
            <person name="Ram K.R."/>
            <person name="Rand D."/>
            <person name="Rasmussen M.D."/>
            <person name="Reed L.K."/>
            <person name="Reenan R."/>
            <person name="Reily A."/>
            <person name="Remington K.A."/>
            <person name="Rieger T.T."/>
            <person name="Ritchie M.G."/>
            <person name="Robin C."/>
            <person name="Rogers Y.H."/>
            <person name="Rohde C."/>
            <person name="Rozas J."/>
            <person name="Rubenfield M.J."/>
            <person name="Ruiz A."/>
            <person name="Russo S."/>
            <person name="Salzberg S.L."/>
            <person name="Sanchez-Gracia A."/>
            <person name="Saranga D.J."/>
            <person name="Sato H."/>
            <person name="Schaeffer S.W."/>
            <person name="Schatz M.C."/>
            <person name="Schlenke T."/>
            <person name="Schwartz R."/>
            <person name="Segarra C."/>
            <person name="Singh R.S."/>
            <person name="Sirot L."/>
            <person name="Sirota M."/>
            <person name="Sisneros N.B."/>
            <person name="Smith C.D."/>
            <person name="Smith T.F."/>
            <person name="Spieth J."/>
            <person name="Stage D.E."/>
            <person name="Stark A."/>
            <person name="Stephan W."/>
            <person name="Strausberg R.L."/>
            <person name="Strempel S."/>
            <person name="Sturgill D."/>
            <person name="Sutton G."/>
            <person name="Sutton G.G."/>
            <person name="Tao W."/>
            <person name="Teichmann S."/>
            <person name="Tobari Y.N."/>
            <person name="Tomimura Y."/>
            <person name="Tsolas J.M."/>
            <person name="Valente V.L."/>
            <person name="Venter E."/>
            <person name="Venter J.C."/>
            <person name="Vicario S."/>
            <person name="Vieira F.G."/>
            <person name="Vilella A.J."/>
            <person name="Villasante A."/>
            <person name="Walenz B."/>
            <person name="Wang J."/>
            <person name="Wasserman M."/>
            <person name="Watts T."/>
            <person name="Wilson D."/>
            <person name="Wilson R.K."/>
            <person name="Wing R.A."/>
            <person name="Wolfner M.F."/>
            <person name="Wong A."/>
            <person name="Wong G.K."/>
            <person name="Wu C.I."/>
            <person name="Wu G."/>
            <person name="Yamamoto D."/>
            <person name="Yang H.P."/>
            <person name="Yang S.P."/>
            <person name="Yorke J.A."/>
            <person name="Yoshida K."/>
            <person name="Zdobnov E."/>
            <person name="Zhang P."/>
            <person name="Zhang Y."/>
            <person name="Zimin A.V."/>
            <person name="Baldwin J."/>
            <person name="Abdouelleil A."/>
            <person name="Abdulkadir J."/>
            <person name="Abebe A."/>
            <person name="Abera B."/>
            <person name="Abreu J."/>
            <person name="Acer S.C."/>
            <person name="Aftuck L."/>
            <person name="Alexander A."/>
            <person name="An P."/>
            <person name="Anderson E."/>
            <person name="Anderson S."/>
            <person name="Arachi H."/>
            <person name="Azer M."/>
            <person name="Bachantsang P."/>
            <person name="Barry A."/>
            <person name="Bayul T."/>
            <person name="Berlin A."/>
            <person name="Bessette D."/>
            <person name="Bloom T."/>
            <person name="Blye J."/>
            <person name="Boguslavskiy L."/>
            <person name="Bonnet C."/>
            <person name="Boukhgalter B."/>
            <person name="Bourzgui I."/>
            <person name="Brown A."/>
            <person name="Cahill P."/>
            <person name="Channer S."/>
            <person name="Cheshatsang Y."/>
            <person name="Chuda L."/>
            <person name="Citroen M."/>
            <person name="Collymore A."/>
            <person name="Cooke P."/>
            <person name="Costello M."/>
            <person name="D'Aco K."/>
            <person name="Daza R."/>
            <person name="De Haan G."/>
            <person name="DeGray S."/>
            <person name="DeMaso C."/>
            <person name="Dhargay N."/>
            <person name="Dooley K."/>
            <person name="Dooley E."/>
            <person name="Doricent M."/>
            <person name="Dorje P."/>
            <person name="Dorjee K."/>
            <person name="Dupes A."/>
            <person name="Elong R."/>
            <person name="Falk J."/>
            <person name="Farina A."/>
            <person name="Faro S."/>
            <person name="Ferguson D."/>
            <person name="Fisher S."/>
            <person name="Foley C.D."/>
            <person name="Franke A."/>
            <person name="Friedrich D."/>
            <person name="Gadbois L."/>
            <person name="Gearin G."/>
            <person name="Gearin C.R."/>
            <person name="Giannoukos G."/>
            <person name="Goode T."/>
            <person name="Graham J."/>
            <person name="Grandbois E."/>
            <person name="Grewal S."/>
            <person name="Gyaltsen K."/>
            <person name="Hafez N."/>
            <person name="Hagos B."/>
            <person name="Hall J."/>
            <person name="Henson C."/>
            <person name="Hollinger A."/>
            <person name="Honan T."/>
            <person name="Huard M.D."/>
            <person name="Hughes L."/>
            <person name="Hurhula B."/>
            <person name="Husby M.E."/>
            <person name="Kamat A."/>
            <person name="Kanga B."/>
            <person name="Kashin S."/>
            <person name="Khazanovich D."/>
            <person name="Kisner P."/>
            <person name="Lance K."/>
            <person name="Lara M."/>
            <person name="Lee W."/>
            <person name="Lennon N."/>
            <person name="Letendre F."/>
            <person name="LeVine R."/>
            <person name="Lipovsky A."/>
            <person name="Liu X."/>
            <person name="Liu J."/>
            <person name="Liu S."/>
            <person name="Lokyitsang T."/>
            <person name="Lokyitsang Y."/>
            <person name="Lubonja R."/>
            <person name="Lui A."/>
            <person name="MacDonald P."/>
            <person name="Magnisalis V."/>
            <person name="Maru K."/>
            <person name="Matthews C."/>
            <person name="McCusker W."/>
            <person name="McDonough S."/>
            <person name="Mehta T."/>
            <person name="Meldrim J."/>
            <person name="Meneus L."/>
            <person name="Mihai O."/>
            <person name="Mihalev A."/>
            <person name="Mihova T."/>
            <person name="Mittelman R."/>
            <person name="Mlenga V."/>
            <person name="Montmayeur A."/>
            <person name="Mulrain L."/>
            <person name="Navidi A."/>
            <person name="Naylor J."/>
            <person name="Negash T."/>
            <person name="Nguyen T."/>
            <person name="Nguyen N."/>
            <person name="Nicol R."/>
            <person name="Norbu C."/>
            <person name="Norbu N."/>
            <person name="Novod N."/>
            <person name="O'Neill B."/>
            <person name="Osman S."/>
            <person name="Markiewicz E."/>
            <person name="Oyono O.L."/>
            <person name="Patti C."/>
            <person name="Phunkhang P."/>
            <person name="Pierre F."/>
            <person name="Priest M."/>
            <person name="Raghuraman S."/>
            <person name="Rege F."/>
            <person name="Reyes R."/>
            <person name="Rise C."/>
            <person name="Rogov P."/>
            <person name="Ross K."/>
            <person name="Ryan E."/>
            <person name="Settipalli S."/>
            <person name="Shea T."/>
            <person name="Sherpa N."/>
            <person name="Shi L."/>
            <person name="Shih D."/>
            <person name="Sparrow T."/>
            <person name="Spaulding J."/>
            <person name="Stalker J."/>
            <person name="Stange-Thomann N."/>
            <person name="Stavropoulos S."/>
            <person name="Stone C."/>
            <person name="Strader C."/>
            <person name="Tesfaye S."/>
            <person name="Thomson T."/>
            <person name="Thoulutsang Y."/>
            <person name="Thoulutsang D."/>
            <person name="Topham K."/>
            <person name="Topping I."/>
            <person name="Tsamla T."/>
            <person name="Vassiliev H."/>
            <person name="Vo A."/>
            <person name="Wangchuk T."/>
            <person name="Wangdi T."/>
            <person name="Weiand M."/>
            <person name="Wilkinson J."/>
            <person name="Wilson A."/>
            <person name="Yadav S."/>
            <person name="Young G."/>
            <person name="Yu Q."/>
            <person name="Zembek L."/>
            <person name="Zhong D."/>
            <person name="Zimmer A."/>
            <person name="Zwirko Z."/>
            <person name="Jaffe D.B."/>
            <person name="Alvarez P."/>
            <person name="Brockman W."/>
            <person name="Butler J."/>
            <person name="Chin C."/>
            <person name="Gnerre S."/>
            <person name="Grabherr M."/>
            <person name="Kleber M."/>
            <person name="Mauceli E."/>
            <person name="MacCallum I."/>
        </authorList>
    </citation>
    <scope>NUCLEOTIDE SEQUENCE [LARGE SCALE GENOMIC DNA]</scope>
    <source>
        <strain evidence="24">Tucson 14024-0371.13</strain>
    </source>
</reference>
<evidence type="ECO:0000256" key="10">
    <source>
        <dbReference type="ARBA" id="ARBA00036018"/>
    </source>
</evidence>
<comment type="catalytic activity">
    <reaction evidence="10">
        <text>2-oxoadipate(in) + 2-oxoglutarate(out) = 2-oxoadipate(out) + 2-oxoglutarate(in)</text>
        <dbReference type="Rhea" id="RHEA:71739"/>
        <dbReference type="ChEBI" id="CHEBI:16810"/>
        <dbReference type="ChEBI" id="CHEBI:57499"/>
    </reaction>
</comment>
<evidence type="ECO:0000256" key="7">
    <source>
        <dbReference type="ARBA" id="ARBA00022989"/>
    </source>
</evidence>
<dbReference type="PANTHER" id="PTHR46356">
    <property type="entry name" value="MITOCHONDRIAL 2-OXODICARBOXYLATE CARRIER"/>
    <property type="match status" value="1"/>
</dbReference>
<keyword evidence="7 22" id="KW-1133">Transmembrane helix</keyword>
<dbReference type="eggNOG" id="KOG0754">
    <property type="taxonomic scope" value="Eukaryota"/>
</dbReference>
<dbReference type="OrthoDB" id="434783at2759"/>
<keyword evidence="5" id="KW-0677">Repeat</keyword>
<evidence type="ECO:0000256" key="21">
    <source>
        <dbReference type="RuleBase" id="RU000488"/>
    </source>
</evidence>
<evidence type="ECO:0000256" key="1">
    <source>
        <dbReference type="ARBA" id="ARBA00004448"/>
    </source>
</evidence>
<dbReference type="InParanoid" id="B3MUR8"/>
<comment type="catalytic activity">
    <reaction evidence="19">
        <text>hexanedioate(in) + 2-oxoglutarate(out) = hexanedioate(out) + 2-oxoglutarate(in)</text>
        <dbReference type="Rhea" id="RHEA:71743"/>
        <dbReference type="ChEBI" id="CHEBI:16810"/>
        <dbReference type="ChEBI" id="CHEBI:17128"/>
    </reaction>
</comment>
<dbReference type="InterPro" id="IPR023395">
    <property type="entry name" value="MCP_dom_sf"/>
</dbReference>
<dbReference type="EMBL" id="CH902624">
    <property type="protein sequence ID" value="EDV32983.1"/>
    <property type="molecule type" value="Genomic_DNA"/>
</dbReference>
<comment type="function">
    <text evidence="13">Transports dicarboxylates across the inner membranes of mitochondria by a counter-exchange mechanism. Can transport 2-oxoadipate (2-oxohexanedioate), 2-oxoglutarate, adipate (hexanedioate), glutarate, and to a lesser extent, pimelate (heptanedioate), 2-oxopimelate (2-oxoheptanedioate), 2-aminoadipate (2-aminohexanedioate), oxaloacetate, and citrate. Plays a central role in catabolism of lysine, hydroxylysine, and tryptophan, by transporting common metabolite intermediates (such as 2-oxoadipate) into the mitochondria, where it is converted into acetyl-CoA and can enter the citric acid (TCA) cycle.</text>
</comment>
<keyword evidence="9 20" id="KW-0472">Membrane</keyword>
<evidence type="ECO:0000313" key="23">
    <source>
        <dbReference type="EMBL" id="EDV32983.1"/>
    </source>
</evidence>
<feature type="repeat" description="Solcar" evidence="20">
    <location>
        <begin position="111"/>
        <end position="197"/>
    </location>
</feature>
<keyword evidence="3 21" id="KW-0813">Transport</keyword>
<evidence type="ECO:0000256" key="12">
    <source>
        <dbReference type="ARBA" id="ARBA00041874"/>
    </source>
</evidence>
<dbReference type="PANTHER" id="PTHR46356:SF1">
    <property type="entry name" value="MITOCHONDRIAL 2-OXODICARBOXYLATE CARRIER"/>
    <property type="match status" value="1"/>
</dbReference>
<organism evidence="23 24">
    <name type="scientific">Drosophila ananassae</name>
    <name type="common">Fruit fly</name>
    <dbReference type="NCBI Taxonomy" id="7217"/>
    <lineage>
        <taxon>Eukaryota</taxon>
        <taxon>Metazoa</taxon>
        <taxon>Ecdysozoa</taxon>
        <taxon>Arthropoda</taxon>
        <taxon>Hexapoda</taxon>
        <taxon>Insecta</taxon>
        <taxon>Pterygota</taxon>
        <taxon>Neoptera</taxon>
        <taxon>Endopterygota</taxon>
        <taxon>Diptera</taxon>
        <taxon>Brachycera</taxon>
        <taxon>Muscomorpha</taxon>
        <taxon>Ephydroidea</taxon>
        <taxon>Drosophilidae</taxon>
        <taxon>Drosophila</taxon>
        <taxon>Sophophora</taxon>
    </lineage>
</organism>
<comment type="catalytic activity">
    <reaction evidence="15">
        <text>citrate(in) + 2-oxoglutarate(out) = citrate(out) + 2-oxoglutarate(in)</text>
        <dbReference type="Rhea" id="RHEA:71763"/>
        <dbReference type="ChEBI" id="CHEBI:16810"/>
        <dbReference type="ChEBI" id="CHEBI:16947"/>
    </reaction>
</comment>
<dbReference type="GeneID" id="6504762"/>